<dbReference type="Pfam" id="PF08309">
    <property type="entry name" value="LVIVD"/>
    <property type="match status" value="3"/>
</dbReference>
<dbReference type="InterPro" id="IPR042095">
    <property type="entry name" value="SUMF_sf"/>
</dbReference>
<dbReference type="PANTHER" id="PTHR23150">
    <property type="entry name" value="SULFATASE MODIFYING FACTOR 1, 2"/>
    <property type="match status" value="1"/>
</dbReference>
<reference evidence="2" key="1">
    <citation type="submission" date="2020-04" db="EMBL/GenBank/DDBJ databases">
        <authorList>
            <person name="Zhang T."/>
        </authorList>
    </citation>
    <scope>NUCLEOTIDE SEQUENCE</scope>
    <source>
        <strain evidence="2">HKST-UBA01</strain>
    </source>
</reference>
<dbReference type="EMBL" id="JAGQHR010000796">
    <property type="protein sequence ID" value="MCA9729676.1"/>
    <property type="molecule type" value="Genomic_DNA"/>
</dbReference>
<feature type="non-terminal residue" evidence="2">
    <location>
        <position position="1"/>
    </location>
</feature>
<reference evidence="2" key="2">
    <citation type="journal article" date="2021" name="Microbiome">
        <title>Successional dynamics and alternative stable states in a saline activated sludge microbial community over 9 years.</title>
        <authorList>
            <person name="Wang Y."/>
            <person name="Ye J."/>
            <person name="Ju F."/>
            <person name="Liu L."/>
            <person name="Boyd J.A."/>
            <person name="Deng Y."/>
            <person name="Parks D.H."/>
            <person name="Jiang X."/>
            <person name="Yin X."/>
            <person name="Woodcroft B.J."/>
            <person name="Tyson G.W."/>
            <person name="Hugenholtz P."/>
            <person name="Polz M.F."/>
            <person name="Zhang T."/>
        </authorList>
    </citation>
    <scope>NUCLEOTIDE SEQUENCE</scope>
    <source>
        <strain evidence="2">HKST-UBA01</strain>
    </source>
</reference>
<dbReference type="InterPro" id="IPR036116">
    <property type="entry name" value="FN3_sf"/>
</dbReference>
<gene>
    <name evidence="2" type="ORF">KC729_18485</name>
</gene>
<dbReference type="Pfam" id="PF00041">
    <property type="entry name" value="fn3"/>
    <property type="match status" value="1"/>
</dbReference>
<evidence type="ECO:0000313" key="2">
    <source>
        <dbReference type="EMBL" id="MCA9729676.1"/>
    </source>
</evidence>
<dbReference type="InterPro" id="IPR051043">
    <property type="entry name" value="Sulfatase_Mod_Factor_Kinase"/>
</dbReference>
<evidence type="ECO:0000313" key="3">
    <source>
        <dbReference type="Proteomes" id="UP000697710"/>
    </source>
</evidence>
<protein>
    <submittedName>
        <fullName evidence="2">SUMF1/EgtB/PvdO family nonheme iron enzyme</fullName>
    </submittedName>
</protein>
<dbReference type="AlphaFoldDB" id="A0A956M1X0"/>
<dbReference type="InterPro" id="IPR016187">
    <property type="entry name" value="CTDL_fold"/>
</dbReference>
<dbReference type="Gene3D" id="3.90.1580.10">
    <property type="entry name" value="paralog of FGE (formylglycine-generating enzyme)"/>
    <property type="match status" value="1"/>
</dbReference>
<dbReference type="InterPro" id="IPR013783">
    <property type="entry name" value="Ig-like_fold"/>
</dbReference>
<name>A0A956M1X0_UNCEI</name>
<organism evidence="2 3">
    <name type="scientific">Eiseniibacteriota bacterium</name>
    <dbReference type="NCBI Taxonomy" id="2212470"/>
    <lineage>
        <taxon>Bacteria</taxon>
        <taxon>Candidatus Eiseniibacteriota</taxon>
    </lineage>
</organism>
<proteinExistence type="predicted"/>
<sequence length="721" mass="76065">ESVKVASTSQAGQVLDIAFVVEGTEGITTYDVTDPHHPLSFHQGTTAVDGNGLFIAVPDDPAEPYVVYLAESWKGLRIFESDPQVPGLLRYNGVFSSTRGYARSVVAKDGFAYVADDELGIAVLDVRNRVLGAVGVVSSCDTEGDASGVDVVGNHAFLADGDNGLAVMECRIEGSPAVPVPYYVAHLDLPGRCRAIVVRDGVAFLAAQDGGVHIVDVRNPSDPVPLGTVVTSYATGIAVAKSGVIVVSDRDEGLLVLDGPGPFADEIAPAPVSDLSARGVDSTSVLLAWHAPGDDRLTGRAAIYDVRYVAGSGEEAFPWDSATEATGEPAPALRGSSESFLVTDLQPGAEYRFALRTADAAGNWSAISNVAVGLTPVGNVPPTLRAGSVSPDAGLSGTLFTFEVTYQDGDGDPPSIAQVQIGDVTHDMTAVTTTYEEGALFRFQTALEAGSYTHSFRFGDGHHGVVETDSASGPAVGRLLFTMGSAADEPGRDGDETPHPVLMIREFVIAPHEVTQSEYEAVMGTNPSRFSGADRPVERVSWFDAVEYCNARSVVEGLTPAYVIEGGAVTWIEAADGYRLPTEAEWELSCRAGTTTPFSSGDLTEEACGIDPALDAVGWYCGNAGATTHPVMSKQANSGDLYDMHGNVWEWCWDWYVADLGTAAVVDPGGPPGGAQRAIRGGSWYYFARDCRSASRAPYWPGSKDDIVGFRVARTIHPEGR</sequence>
<dbReference type="SUPFAM" id="SSF49265">
    <property type="entry name" value="Fibronectin type III"/>
    <property type="match status" value="1"/>
</dbReference>
<dbReference type="Proteomes" id="UP000697710">
    <property type="component" value="Unassembled WGS sequence"/>
</dbReference>
<dbReference type="PROSITE" id="PS50853">
    <property type="entry name" value="FN3"/>
    <property type="match status" value="1"/>
</dbReference>
<dbReference type="Pfam" id="PF03781">
    <property type="entry name" value="FGE-sulfatase"/>
    <property type="match status" value="1"/>
</dbReference>
<dbReference type="SUPFAM" id="SSF101908">
    <property type="entry name" value="Putative isomerase YbhE"/>
    <property type="match status" value="1"/>
</dbReference>
<dbReference type="SUPFAM" id="SSF56436">
    <property type="entry name" value="C-type lectin-like"/>
    <property type="match status" value="1"/>
</dbReference>
<dbReference type="CDD" id="cd00063">
    <property type="entry name" value="FN3"/>
    <property type="match status" value="1"/>
</dbReference>
<feature type="domain" description="Fibronectin type-III" evidence="1">
    <location>
        <begin position="271"/>
        <end position="378"/>
    </location>
</feature>
<dbReference type="Gene3D" id="2.60.40.10">
    <property type="entry name" value="Immunoglobulins"/>
    <property type="match status" value="1"/>
</dbReference>
<dbReference type="SMART" id="SM00060">
    <property type="entry name" value="FN3"/>
    <property type="match status" value="1"/>
</dbReference>
<dbReference type="GO" id="GO:0120147">
    <property type="term" value="F:formylglycine-generating oxidase activity"/>
    <property type="evidence" value="ECO:0007669"/>
    <property type="project" value="TreeGrafter"/>
</dbReference>
<accession>A0A956M1X0</accession>
<dbReference type="InterPro" id="IPR005532">
    <property type="entry name" value="SUMF_dom"/>
</dbReference>
<comment type="caution">
    <text evidence="2">The sequence shown here is derived from an EMBL/GenBank/DDBJ whole genome shotgun (WGS) entry which is preliminary data.</text>
</comment>
<evidence type="ECO:0000259" key="1">
    <source>
        <dbReference type="PROSITE" id="PS50853"/>
    </source>
</evidence>
<dbReference type="InterPro" id="IPR003961">
    <property type="entry name" value="FN3_dom"/>
</dbReference>
<dbReference type="PANTHER" id="PTHR23150:SF19">
    <property type="entry name" value="FORMYLGLYCINE-GENERATING ENZYME"/>
    <property type="match status" value="1"/>
</dbReference>
<dbReference type="InterPro" id="IPR013211">
    <property type="entry name" value="LVIVD"/>
</dbReference>